<proteinExistence type="predicted"/>
<name>A0AAW2XMZ7_9LAMI</name>
<evidence type="ECO:0000256" key="1">
    <source>
        <dbReference type="SAM" id="MobiDB-lite"/>
    </source>
</evidence>
<accession>A0AAW2XMZ7</accession>
<dbReference type="AlphaFoldDB" id="A0AAW2XMZ7"/>
<organism evidence="2">
    <name type="scientific">Sesamum latifolium</name>
    <dbReference type="NCBI Taxonomy" id="2727402"/>
    <lineage>
        <taxon>Eukaryota</taxon>
        <taxon>Viridiplantae</taxon>
        <taxon>Streptophyta</taxon>
        <taxon>Embryophyta</taxon>
        <taxon>Tracheophyta</taxon>
        <taxon>Spermatophyta</taxon>
        <taxon>Magnoliopsida</taxon>
        <taxon>eudicotyledons</taxon>
        <taxon>Gunneridae</taxon>
        <taxon>Pentapetalae</taxon>
        <taxon>asterids</taxon>
        <taxon>lamiids</taxon>
        <taxon>Lamiales</taxon>
        <taxon>Pedaliaceae</taxon>
        <taxon>Sesamum</taxon>
    </lineage>
</organism>
<dbReference type="EMBL" id="JACGWN010000004">
    <property type="protein sequence ID" value="KAL0453581.1"/>
    <property type="molecule type" value="Genomic_DNA"/>
</dbReference>
<gene>
    <name evidence="2" type="ORF">Slati_1336200</name>
</gene>
<feature type="compositionally biased region" description="Basic and acidic residues" evidence="1">
    <location>
        <begin position="48"/>
        <end position="58"/>
    </location>
</feature>
<feature type="region of interest" description="Disordered" evidence="1">
    <location>
        <begin position="48"/>
        <end position="93"/>
    </location>
</feature>
<protein>
    <submittedName>
        <fullName evidence="2">Uncharacterized protein</fullName>
    </submittedName>
</protein>
<sequence length="93" mass="10098">MSSIDESVCYVGKNLGDDLSKATSKRSGSPLPSYVTGRRWSLRQAARRLLDEPSKEEGSSPGEMDPLLMEERFSPGNHGSRPAGSAWVACSLR</sequence>
<comment type="caution">
    <text evidence="2">The sequence shown here is derived from an EMBL/GenBank/DDBJ whole genome shotgun (WGS) entry which is preliminary data.</text>
</comment>
<feature type="region of interest" description="Disordered" evidence="1">
    <location>
        <begin position="16"/>
        <end position="35"/>
    </location>
</feature>
<reference evidence="2" key="1">
    <citation type="submission" date="2020-06" db="EMBL/GenBank/DDBJ databases">
        <authorList>
            <person name="Li T."/>
            <person name="Hu X."/>
            <person name="Zhang T."/>
            <person name="Song X."/>
            <person name="Zhang H."/>
            <person name="Dai N."/>
            <person name="Sheng W."/>
            <person name="Hou X."/>
            <person name="Wei L."/>
        </authorList>
    </citation>
    <scope>NUCLEOTIDE SEQUENCE</scope>
    <source>
        <strain evidence="2">KEN1</strain>
        <tissue evidence="2">Leaf</tissue>
    </source>
</reference>
<reference evidence="2" key="2">
    <citation type="journal article" date="2024" name="Plant">
        <title>Genomic evolution and insights into agronomic trait innovations of Sesamum species.</title>
        <authorList>
            <person name="Miao H."/>
            <person name="Wang L."/>
            <person name="Qu L."/>
            <person name="Liu H."/>
            <person name="Sun Y."/>
            <person name="Le M."/>
            <person name="Wang Q."/>
            <person name="Wei S."/>
            <person name="Zheng Y."/>
            <person name="Lin W."/>
            <person name="Duan Y."/>
            <person name="Cao H."/>
            <person name="Xiong S."/>
            <person name="Wang X."/>
            <person name="Wei L."/>
            <person name="Li C."/>
            <person name="Ma Q."/>
            <person name="Ju M."/>
            <person name="Zhao R."/>
            <person name="Li G."/>
            <person name="Mu C."/>
            <person name="Tian Q."/>
            <person name="Mei H."/>
            <person name="Zhang T."/>
            <person name="Gao T."/>
            <person name="Zhang H."/>
        </authorList>
    </citation>
    <scope>NUCLEOTIDE SEQUENCE</scope>
    <source>
        <strain evidence="2">KEN1</strain>
    </source>
</reference>
<evidence type="ECO:0000313" key="2">
    <source>
        <dbReference type="EMBL" id="KAL0453581.1"/>
    </source>
</evidence>